<proteinExistence type="predicted"/>
<dbReference type="AlphaFoldDB" id="A0A423SR56"/>
<evidence type="ECO:0000313" key="2">
    <source>
        <dbReference type="Proteomes" id="UP000283509"/>
    </source>
</evidence>
<gene>
    <name evidence="1" type="ORF">C7M84_015280</name>
</gene>
<evidence type="ECO:0000313" key="1">
    <source>
        <dbReference type="EMBL" id="ROT66700.1"/>
    </source>
</evidence>
<accession>A0A423SR56</accession>
<dbReference type="Proteomes" id="UP000283509">
    <property type="component" value="Unassembled WGS sequence"/>
</dbReference>
<reference evidence="1 2" key="2">
    <citation type="submission" date="2019-01" db="EMBL/GenBank/DDBJ databases">
        <title>The decoding of complex shrimp genome reveals the adaptation for benthos swimmer, frequently molting mechanism and breeding impact on genome.</title>
        <authorList>
            <person name="Sun Y."/>
            <person name="Gao Y."/>
            <person name="Yu Y."/>
        </authorList>
    </citation>
    <scope>NUCLEOTIDE SEQUENCE [LARGE SCALE GENOMIC DNA]</scope>
    <source>
        <tissue evidence="1">Muscle</tissue>
    </source>
</reference>
<organism evidence="1 2">
    <name type="scientific">Penaeus vannamei</name>
    <name type="common">Whiteleg shrimp</name>
    <name type="synonym">Litopenaeus vannamei</name>
    <dbReference type="NCBI Taxonomy" id="6689"/>
    <lineage>
        <taxon>Eukaryota</taxon>
        <taxon>Metazoa</taxon>
        <taxon>Ecdysozoa</taxon>
        <taxon>Arthropoda</taxon>
        <taxon>Crustacea</taxon>
        <taxon>Multicrustacea</taxon>
        <taxon>Malacostraca</taxon>
        <taxon>Eumalacostraca</taxon>
        <taxon>Eucarida</taxon>
        <taxon>Decapoda</taxon>
        <taxon>Dendrobranchiata</taxon>
        <taxon>Penaeoidea</taxon>
        <taxon>Penaeidae</taxon>
        <taxon>Penaeus</taxon>
    </lineage>
</organism>
<protein>
    <submittedName>
        <fullName evidence="1">Uncharacterized protein</fullName>
    </submittedName>
</protein>
<sequence length="131" mass="15456">VLRKVTAPREVTYLRRRSFSRLARCGVTSQVCTRPADSLVHTTRFPVRCTRVALPTGYIIESQCGFPSAENCPSTERKDSLDLQYSRRHHALRMWLNVQMWVWNLLLWYDVQLLCLSQQEELCLSEWQLQR</sequence>
<comment type="caution">
    <text evidence="1">The sequence shown here is derived from an EMBL/GenBank/DDBJ whole genome shotgun (WGS) entry which is preliminary data.</text>
</comment>
<dbReference type="EMBL" id="QCYY01002902">
    <property type="protein sequence ID" value="ROT66700.1"/>
    <property type="molecule type" value="Genomic_DNA"/>
</dbReference>
<feature type="non-terminal residue" evidence="1">
    <location>
        <position position="1"/>
    </location>
</feature>
<keyword evidence="2" id="KW-1185">Reference proteome</keyword>
<reference evidence="1 2" key="1">
    <citation type="submission" date="2018-04" db="EMBL/GenBank/DDBJ databases">
        <authorList>
            <person name="Zhang X."/>
            <person name="Yuan J."/>
            <person name="Li F."/>
            <person name="Xiang J."/>
        </authorList>
    </citation>
    <scope>NUCLEOTIDE SEQUENCE [LARGE SCALE GENOMIC DNA]</scope>
    <source>
        <tissue evidence="1">Muscle</tissue>
    </source>
</reference>
<name>A0A423SR56_PENVA</name>